<dbReference type="EMBL" id="JAAIJQ010000001">
    <property type="protein sequence ID" value="NEV60368.1"/>
    <property type="molecule type" value="Genomic_DNA"/>
</dbReference>
<dbReference type="AlphaFoldDB" id="A0A6M0JS57"/>
<organism evidence="1 2">
    <name type="scientific">Thiorhodococcus minor</name>
    <dbReference type="NCBI Taxonomy" id="57489"/>
    <lineage>
        <taxon>Bacteria</taxon>
        <taxon>Pseudomonadati</taxon>
        <taxon>Pseudomonadota</taxon>
        <taxon>Gammaproteobacteria</taxon>
        <taxon>Chromatiales</taxon>
        <taxon>Chromatiaceae</taxon>
        <taxon>Thiorhodococcus</taxon>
    </lineage>
</organism>
<reference evidence="1 2" key="1">
    <citation type="submission" date="2020-02" db="EMBL/GenBank/DDBJ databases">
        <title>Genome sequences of Thiorhodococcus mannitoliphagus and Thiorhodococcus minor, purple sulfur photosynthetic bacteria in the gammaproteobacterial family, Chromatiaceae.</title>
        <authorList>
            <person name="Aviles F.A."/>
            <person name="Meyer T.E."/>
            <person name="Kyndt J.A."/>
        </authorList>
    </citation>
    <scope>NUCLEOTIDE SEQUENCE [LARGE SCALE GENOMIC DNA]</scope>
    <source>
        <strain evidence="1 2">DSM 11518</strain>
    </source>
</reference>
<keyword evidence="2" id="KW-1185">Reference proteome</keyword>
<name>A0A6M0JS57_9GAMM</name>
<comment type="caution">
    <text evidence="1">The sequence shown here is derived from an EMBL/GenBank/DDBJ whole genome shotgun (WGS) entry which is preliminary data.</text>
</comment>
<dbReference type="Proteomes" id="UP000483379">
    <property type="component" value="Unassembled WGS sequence"/>
</dbReference>
<gene>
    <name evidence="1" type="ORF">G3446_00405</name>
</gene>
<proteinExistence type="predicted"/>
<protein>
    <submittedName>
        <fullName evidence="1">Uncharacterized protein</fullName>
    </submittedName>
</protein>
<accession>A0A6M0JS57</accession>
<evidence type="ECO:0000313" key="2">
    <source>
        <dbReference type="Proteomes" id="UP000483379"/>
    </source>
</evidence>
<dbReference type="RefSeq" id="WP_164450410.1">
    <property type="nucleotide sequence ID" value="NZ_JAAIJQ010000001.1"/>
</dbReference>
<sequence length="77" mass="8421">MNAIELEANVDENNELHLKLPEQHSGKHARVIVLLDSPKSNAPGNLDAFLAALPIAAKGRDRADITAQVRQERAGWD</sequence>
<evidence type="ECO:0000313" key="1">
    <source>
        <dbReference type="EMBL" id="NEV60368.1"/>
    </source>
</evidence>